<evidence type="ECO:0000313" key="2">
    <source>
        <dbReference type="Proteomes" id="UP000474777"/>
    </source>
</evidence>
<comment type="caution">
    <text evidence="1">The sequence shown here is derived from an EMBL/GenBank/DDBJ whole genome shotgun (WGS) entry which is preliminary data.</text>
</comment>
<dbReference type="RefSeq" id="WP_163915039.1">
    <property type="nucleotide sequence ID" value="NZ_JAAGWD010000004.1"/>
</dbReference>
<proteinExistence type="predicted"/>
<gene>
    <name evidence="1" type="ORF">GXP69_10615</name>
</gene>
<protein>
    <recommendedName>
        <fullName evidence="3">Integrase</fullName>
    </recommendedName>
</protein>
<organism evidence="1 2">
    <name type="scientific">Pontibacter burrus</name>
    <dbReference type="NCBI Taxonomy" id="2704466"/>
    <lineage>
        <taxon>Bacteria</taxon>
        <taxon>Pseudomonadati</taxon>
        <taxon>Bacteroidota</taxon>
        <taxon>Cytophagia</taxon>
        <taxon>Cytophagales</taxon>
        <taxon>Hymenobacteraceae</taxon>
        <taxon>Pontibacter</taxon>
    </lineage>
</organism>
<evidence type="ECO:0008006" key="3">
    <source>
        <dbReference type="Google" id="ProtNLM"/>
    </source>
</evidence>
<dbReference type="Proteomes" id="UP000474777">
    <property type="component" value="Unassembled WGS sequence"/>
</dbReference>
<dbReference type="AlphaFoldDB" id="A0A6B3LN06"/>
<name>A0A6B3LN06_9BACT</name>
<reference evidence="1 2" key="1">
    <citation type="submission" date="2020-02" db="EMBL/GenBank/DDBJ databases">
        <authorList>
            <person name="Kim M.K."/>
        </authorList>
    </citation>
    <scope>NUCLEOTIDE SEQUENCE [LARGE SCALE GENOMIC DNA]</scope>
    <source>
        <strain evidence="1 2">BT327</strain>
    </source>
</reference>
<sequence length="62" mass="7549">MEHVFQEKVRYTNDHDEHYLAISHHKQYQYVYAKWEGHVSPKEVITAATTFLEDLRQHHCPR</sequence>
<accession>A0A6B3LN06</accession>
<dbReference type="EMBL" id="JAAGWD010000004">
    <property type="protein sequence ID" value="NEM98149.1"/>
    <property type="molecule type" value="Genomic_DNA"/>
</dbReference>
<evidence type="ECO:0000313" key="1">
    <source>
        <dbReference type="EMBL" id="NEM98149.1"/>
    </source>
</evidence>
<keyword evidence="2" id="KW-1185">Reference proteome</keyword>